<comment type="caution">
    <text evidence="1">The sequence shown here is derived from an EMBL/GenBank/DDBJ whole genome shotgun (WGS) entry which is preliminary data.</text>
</comment>
<evidence type="ECO:0008006" key="3">
    <source>
        <dbReference type="Google" id="ProtNLM"/>
    </source>
</evidence>
<dbReference type="PANTHER" id="PTHR38479">
    <property type="entry name" value="LMO0824 PROTEIN"/>
    <property type="match status" value="1"/>
</dbReference>
<dbReference type="InterPro" id="IPR009351">
    <property type="entry name" value="AlkZ-like"/>
</dbReference>
<name>A0A841EC04_9ACTN</name>
<dbReference type="AlphaFoldDB" id="A0A841EC04"/>
<dbReference type="RefSeq" id="WP_312862335.1">
    <property type="nucleotide sequence ID" value="NZ_BAABKT010000003.1"/>
</dbReference>
<protein>
    <recommendedName>
        <fullName evidence="3">Winged helix DNA-binding domain-containing protein</fullName>
    </recommendedName>
</protein>
<dbReference type="Pfam" id="PF06224">
    <property type="entry name" value="AlkZ-like"/>
    <property type="match status" value="1"/>
</dbReference>
<organism evidence="1 2">
    <name type="scientific">Streptomonospora salina</name>
    <dbReference type="NCBI Taxonomy" id="104205"/>
    <lineage>
        <taxon>Bacteria</taxon>
        <taxon>Bacillati</taxon>
        <taxon>Actinomycetota</taxon>
        <taxon>Actinomycetes</taxon>
        <taxon>Streptosporangiales</taxon>
        <taxon>Nocardiopsidaceae</taxon>
        <taxon>Streptomonospora</taxon>
    </lineage>
</organism>
<accession>A0A841EC04</accession>
<dbReference type="EMBL" id="JACHLY010000001">
    <property type="protein sequence ID" value="MBB5996971.1"/>
    <property type="molecule type" value="Genomic_DNA"/>
</dbReference>
<gene>
    <name evidence="1" type="ORF">HNR25_000722</name>
</gene>
<keyword evidence="2" id="KW-1185">Reference proteome</keyword>
<evidence type="ECO:0000313" key="1">
    <source>
        <dbReference type="EMBL" id="MBB5996971.1"/>
    </source>
</evidence>
<dbReference type="PANTHER" id="PTHR38479:SF2">
    <property type="entry name" value="WINGED HELIX DNA-BINDING DOMAIN-CONTAINING PROTEIN"/>
    <property type="match status" value="1"/>
</dbReference>
<sequence>MTLSIERDGMKVTWKQVAAWRMRRQYMEPRAEHGARQIVSRLAGVQAQVWSSAEAAVALRQSTPDRDSVNRDIADGALMKTWAMRQTLHLLPPSEAGAYLSLMASAGSWLKPSWQRASGVSPDQIDALTDEVGAILEGGAVLTRDELVTRLVADQRFAGMEERLRSGWGSVLKPLAWRGVLCHGPNRGNKITFTSPASVFGSDWKRIPDADEAAPAVISAYLGAYGPATPDAFDRWLTLNSTSKPRLRRWFAEMDDVLTEVDVEGRTTVMLKEHADELADIPPCTGVRLLGGFDQYLLGPGTKDDALLPAEHRSAVSRAAGWISPIVVRDGVVAGVWEIDGEEAVVAPFPGSDPLPEGELENEAAHVARASGLSRLSVRVK</sequence>
<dbReference type="Proteomes" id="UP000578077">
    <property type="component" value="Unassembled WGS sequence"/>
</dbReference>
<evidence type="ECO:0000313" key="2">
    <source>
        <dbReference type="Proteomes" id="UP000578077"/>
    </source>
</evidence>
<proteinExistence type="predicted"/>
<reference evidence="1 2" key="1">
    <citation type="submission" date="2020-08" db="EMBL/GenBank/DDBJ databases">
        <title>Sequencing the genomes of 1000 actinobacteria strains.</title>
        <authorList>
            <person name="Klenk H.-P."/>
        </authorList>
    </citation>
    <scope>NUCLEOTIDE SEQUENCE [LARGE SCALE GENOMIC DNA]</scope>
    <source>
        <strain evidence="1 2">DSM 44593</strain>
    </source>
</reference>